<comment type="cofactor">
    <cofactor evidence="1">
        <name>pyridoxal 5'-phosphate</name>
        <dbReference type="ChEBI" id="CHEBI:597326"/>
    </cofactor>
</comment>
<dbReference type="Pfam" id="PF02784">
    <property type="entry name" value="Orn_Arg_deC_N"/>
    <property type="match status" value="1"/>
</dbReference>
<evidence type="ECO:0000256" key="2">
    <source>
        <dbReference type="ARBA" id="ARBA00022898"/>
    </source>
</evidence>
<evidence type="ECO:0000259" key="3">
    <source>
        <dbReference type="PROSITE" id="PS51186"/>
    </source>
</evidence>
<dbReference type="Gene3D" id="3.40.630.30">
    <property type="match status" value="1"/>
</dbReference>
<dbReference type="Proteomes" id="UP001271890">
    <property type="component" value="Unassembled WGS sequence"/>
</dbReference>
<evidence type="ECO:0000313" key="4">
    <source>
        <dbReference type="EMBL" id="MDX7986054.1"/>
    </source>
</evidence>
<keyword evidence="5" id="KW-1185">Reference proteome</keyword>
<proteinExistence type="predicted"/>
<dbReference type="InterPro" id="IPR016181">
    <property type="entry name" value="Acyl_CoA_acyltransferase"/>
</dbReference>
<name>A0ABU4S5Z6_9GAMM</name>
<dbReference type="EMBL" id="VCDN01000011">
    <property type="protein sequence ID" value="MDX7986054.1"/>
    <property type="molecule type" value="Genomic_DNA"/>
</dbReference>
<accession>A0ABU4S5Z6</accession>
<dbReference type="InterPro" id="IPR009006">
    <property type="entry name" value="Ala_racemase/Decarboxylase_C"/>
</dbReference>
<organism evidence="4 5">
    <name type="scientific">Xenorhabdus santafensis</name>
    <dbReference type="NCBI Taxonomy" id="2582833"/>
    <lineage>
        <taxon>Bacteria</taxon>
        <taxon>Pseudomonadati</taxon>
        <taxon>Pseudomonadota</taxon>
        <taxon>Gammaproteobacteria</taxon>
        <taxon>Enterobacterales</taxon>
        <taxon>Morganellaceae</taxon>
        <taxon>Xenorhabdus</taxon>
    </lineage>
</organism>
<dbReference type="CDD" id="cd04301">
    <property type="entry name" value="NAT_SF"/>
    <property type="match status" value="1"/>
</dbReference>
<keyword evidence="2" id="KW-0663">Pyridoxal phosphate</keyword>
<evidence type="ECO:0000313" key="5">
    <source>
        <dbReference type="Proteomes" id="UP001271890"/>
    </source>
</evidence>
<evidence type="ECO:0000256" key="1">
    <source>
        <dbReference type="ARBA" id="ARBA00001933"/>
    </source>
</evidence>
<comment type="caution">
    <text evidence="4">The sequence shown here is derived from an EMBL/GenBank/DDBJ whole genome shotgun (WGS) entry which is preliminary data.</text>
</comment>
<dbReference type="InterPro" id="IPR029066">
    <property type="entry name" value="PLP-binding_barrel"/>
</dbReference>
<dbReference type="SUPFAM" id="SSF55729">
    <property type="entry name" value="Acyl-CoA N-acyltransferases (Nat)"/>
    <property type="match status" value="1"/>
</dbReference>
<feature type="domain" description="N-acetyltransferase" evidence="3">
    <location>
        <begin position="436"/>
        <end position="583"/>
    </location>
</feature>
<dbReference type="SUPFAM" id="SSF51419">
    <property type="entry name" value="PLP-binding barrel"/>
    <property type="match status" value="1"/>
</dbReference>
<dbReference type="Gene3D" id="3.20.20.10">
    <property type="entry name" value="Alanine racemase"/>
    <property type="match status" value="1"/>
</dbReference>
<sequence>MAQKITSLPILKAARTILESGVDPEQPFFIFDADSVRQKVKILRSSCANFFNNFEISSSLKFCSLGLFCRIMADEGVSAEACSIEEMYMSSAAGFPHNRIMLDGPLKLSKELSYAVQNNILILVDGVEELERLEKIAAKQGKQCGVGIRLSHMYRENKPSRFGVTEDEYLTKILPLLSKSSYLHLAGFHLHTGSNQSGSRKLIENLSNWLPFLIENLPAGGHLSLGCDLSAEAFSESVAIETLSPEVFFRELHELLGDYVNDYHKKWKLIFESGRYLSEENGYLCGKAFGSKWRYNAEVIQTNLGMNWVPSIHKSAHSFTVIDAGSLAEPNYAQVAAGYNSVENDTFLPVGRHGFRKGCHFLIRGCGSYDLQTGAEWSRRKPTVYALLDGKIELARIQPPESELVPRDLLHKSDSIIVRANLVLSAPSRNYARGLYTIINENRDYFSEFMAWPRFVTSENDTAEFMDSCQLSHQKNVGKTYIILHENTPVGLLSFNSIDNKNKAAYIGYWLDPKMQGKGIVTEALNALVNHYSGGELIKRFVITCSTQNTASNNVAKRCGFQLEGKLHDAELINGIFHHQNIYAKIV</sequence>
<dbReference type="Gene3D" id="2.40.37.10">
    <property type="entry name" value="Lyase, Ornithine Decarboxylase, Chain A, domain 1"/>
    <property type="match status" value="1"/>
</dbReference>
<gene>
    <name evidence="4" type="ORF">FE392_01715</name>
</gene>
<protein>
    <submittedName>
        <fullName evidence="4">GNAT family N-acetyltransferase</fullName>
    </submittedName>
</protein>
<dbReference type="Pfam" id="PF13302">
    <property type="entry name" value="Acetyltransf_3"/>
    <property type="match status" value="1"/>
</dbReference>
<dbReference type="InterPro" id="IPR022644">
    <property type="entry name" value="De-COase2_N"/>
</dbReference>
<dbReference type="PANTHER" id="PTHR43727:SF3">
    <property type="entry name" value="GROUP IV DECARBOXYLASE"/>
    <property type="match status" value="1"/>
</dbReference>
<reference evidence="5" key="1">
    <citation type="journal article" date="2024" name="Toxins">
        <title>Genome Sequence Analysis of Native Xenorhabdus Strains Isolated from Entomopathogenic Nematodes in Argentina.</title>
        <authorList>
            <person name="Palma L."/>
            <person name="Frizzo L."/>
            <person name="Kaiser S."/>
            <person name="Berry C."/>
            <person name="Caballero P."/>
            <person name="Bode H.B."/>
            <person name="Del Valle E.E."/>
        </authorList>
    </citation>
    <scope>NUCLEOTIDE SEQUENCE [LARGE SCALE GENOMIC DNA]</scope>
    <source>
        <strain evidence="5">12</strain>
    </source>
</reference>
<dbReference type="SUPFAM" id="SSF50621">
    <property type="entry name" value="Alanine racemase C-terminal domain-like"/>
    <property type="match status" value="1"/>
</dbReference>
<dbReference type="InterPro" id="IPR000182">
    <property type="entry name" value="GNAT_dom"/>
</dbReference>
<dbReference type="PROSITE" id="PS51186">
    <property type="entry name" value="GNAT"/>
    <property type="match status" value="1"/>
</dbReference>
<dbReference type="PANTHER" id="PTHR43727">
    <property type="entry name" value="DIAMINOPIMELATE DECARBOXYLASE"/>
    <property type="match status" value="1"/>
</dbReference>
<dbReference type="RefSeq" id="WP_319928505.1">
    <property type="nucleotide sequence ID" value="NZ_VCDN01000011.1"/>
</dbReference>